<proteinExistence type="predicted"/>
<comment type="caution">
    <text evidence="2">The sequence shown here is derived from an EMBL/GenBank/DDBJ whole genome shotgun (WGS) entry which is preliminary data.</text>
</comment>
<keyword evidence="3" id="KW-1185">Reference proteome</keyword>
<gene>
    <name evidence="2" type="ORF">CKO40_07440</name>
</gene>
<name>A0AAJ0X916_9GAMM</name>
<accession>A0AAJ0X916</accession>
<reference evidence="2" key="1">
    <citation type="submission" date="2017-08" db="EMBL/GenBank/DDBJ databases">
        <authorList>
            <person name="Imhoff J.F."/>
            <person name="Rahn T."/>
            <person name="Kuenzel S."/>
            <person name="Neulinger S.C."/>
        </authorList>
    </citation>
    <scope>NUCLEOTIDE SEQUENCE</scope>
    <source>
        <strain evidence="2">DSM 11080</strain>
    </source>
</reference>
<protein>
    <recommendedName>
        <fullName evidence="1">DUF2281 domain-containing protein</fullName>
    </recommendedName>
</protein>
<dbReference type="Pfam" id="PF10047">
    <property type="entry name" value="DUF2281"/>
    <property type="match status" value="1"/>
</dbReference>
<evidence type="ECO:0000259" key="1">
    <source>
        <dbReference type="Pfam" id="PF10047"/>
    </source>
</evidence>
<dbReference type="InterPro" id="IPR018739">
    <property type="entry name" value="DUF2281"/>
</dbReference>
<dbReference type="Proteomes" id="UP001296776">
    <property type="component" value="Unassembled WGS sequence"/>
</dbReference>
<reference evidence="2" key="2">
    <citation type="journal article" date="2020" name="Microorganisms">
        <title>Osmotic Adaptation and Compatible Solute Biosynthesis of Phototrophic Bacteria as Revealed from Genome Analyses.</title>
        <authorList>
            <person name="Imhoff J.F."/>
            <person name="Rahn T."/>
            <person name="Kunzel S."/>
            <person name="Keller A."/>
            <person name="Neulinger S.C."/>
        </authorList>
    </citation>
    <scope>NUCLEOTIDE SEQUENCE</scope>
    <source>
        <strain evidence="2">DSM 11080</strain>
    </source>
</reference>
<organism evidence="2 3">
    <name type="scientific">Halochromatium glycolicum</name>
    <dbReference type="NCBI Taxonomy" id="85075"/>
    <lineage>
        <taxon>Bacteria</taxon>
        <taxon>Pseudomonadati</taxon>
        <taxon>Pseudomonadota</taxon>
        <taxon>Gammaproteobacteria</taxon>
        <taxon>Chromatiales</taxon>
        <taxon>Chromatiaceae</taxon>
        <taxon>Halochromatium</taxon>
    </lineage>
</organism>
<sequence>MSMQTQLMQALVEKIRSLPPERIAEVEDFVDFLKQRAQAKPHAPPAAREFPVISVGQWPEGLSLRREEIYGDDGR</sequence>
<dbReference type="EMBL" id="NRSJ01000009">
    <property type="protein sequence ID" value="MBK1704376.1"/>
    <property type="molecule type" value="Genomic_DNA"/>
</dbReference>
<dbReference type="AlphaFoldDB" id="A0AAJ0X916"/>
<feature type="domain" description="DUF2281" evidence="1">
    <location>
        <begin position="11"/>
        <end position="47"/>
    </location>
</feature>
<evidence type="ECO:0000313" key="2">
    <source>
        <dbReference type="EMBL" id="MBK1704376.1"/>
    </source>
</evidence>
<evidence type="ECO:0000313" key="3">
    <source>
        <dbReference type="Proteomes" id="UP001296776"/>
    </source>
</evidence>